<dbReference type="Proteomes" id="UP000029989">
    <property type="component" value="Unassembled WGS sequence"/>
</dbReference>
<accession>A0A0A0F7D0</accession>
<dbReference type="eggNOG" id="ENOG5030T81">
    <property type="taxonomic scope" value="Bacteria"/>
</dbReference>
<proteinExistence type="predicted"/>
<keyword evidence="4" id="KW-1185">Reference proteome</keyword>
<keyword evidence="2" id="KW-0732">Signal</keyword>
<evidence type="ECO:0000256" key="1">
    <source>
        <dbReference type="SAM" id="MobiDB-lite"/>
    </source>
</evidence>
<feature type="compositionally biased region" description="Basic and acidic residues" evidence="1">
    <location>
        <begin position="78"/>
        <end position="87"/>
    </location>
</feature>
<dbReference type="OrthoDB" id="6057407at2"/>
<name>A0A0A0F7D0_9GAMM</name>
<feature type="region of interest" description="Disordered" evidence="1">
    <location>
        <begin position="246"/>
        <end position="281"/>
    </location>
</feature>
<evidence type="ECO:0000256" key="2">
    <source>
        <dbReference type="SAM" id="SignalP"/>
    </source>
</evidence>
<reference evidence="3 4" key="1">
    <citation type="journal article" date="2015" name="Stand. Genomic Sci.">
        <title>Genomic information of the arsenic-resistant bacterium Lysobacter arseniciresistens type strain ZS79(T) and comparison of Lysobacter draft genomes.</title>
        <authorList>
            <person name="Liu L."/>
            <person name="Zhang S."/>
            <person name="Luo M."/>
            <person name="Wang G."/>
        </authorList>
    </citation>
    <scope>NUCLEOTIDE SEQUENCE [LARGE SCALE GENOMIC DNA]</scope>
    <source>
        <strain evidence="3 4">ZS79</strain>
    </source>
</reference>
<evidence type="ECO:0000313" key="3">
    <source>
        <dbReference type="EMBL" id="KGM57277.1"/>
    </source>
</evidence>
<feature type="compositionally biased region" description="Low complexity" evidence="1">
    <location>
        <begin position="261"/>
        <end position="281"/>
    </location>
</feature>
<sequence>MTRTYRFAVFACLAIVALAACSNDQPAPPANGEDSSTGAQTALGRTVENALEEARAEMATGNLGIGGELDIHVGGTRISRDAPRDADGNPLPKAEISPDGDLLIGGEAVAVTPEQRALLLDYRGHVVELVETGMALGVKGADLGMQAAGEALKSVITGGTADFEQRIEAEAAKIEAEAMKLCDGLPAMLETQQQLAASLPEFRPYATMEAKDIDECRDGSRGSHAERAELRAGVRDDIRSGIRESIRNAVRATGTGGSGTGSSEAAEAEAAGESTTEPATP</sequence>
<dbReference type="EMBL" id="AVPT01000004">
    <property type="protein sequence ID" value="KGM57277.1"/>
    <property type="molecule type" value="Genomic_DNA"/>
</dbReference>
<organism evidence="3 4">
    <name type="scientific">Lysobacter arseniciresistens ZS79</name>
    <dbReference type="NCBI Taxonomy" id="913325"/>
    <lineage>
        <taxon>Bacteria</taxon>
        <taxon>Pseudomonadati</taxon>
        <taxon>Pseudomonadota</taxon>
        <taxon>Gammaproteobacteria</taxon>
        <taxon>Lysobacterales</taxon>
        <taxon>Lysobacteraceae</taxon>
        <taxon>Novilysobacter</taxon>
    </lineage>
</organism>
<dbReference type="RefSeq" id="WP_036208123.1">
    <property type="nucleotide sequence ID" value="NZ_AVPT01000004.1"/>
</dbReference>
<protein>
    <recommendedName>
        <fullName evidence="5">DUF2884 family protein</fullName>
    </recommendedName>
</protein>
<evidence type="ECO:0008006" key="5">
    <source>
        <dbReference type="Google" id="ProtNLM"/>
    </source>
</evidence>
<feature type="region of interest" description="Disordered" evidence="1">
    <location>
        <begin position="78"/>
        <end position="97"/>
    </location>
</feature>
<evidence type="ECO:0000313" key="4">
    <source>
        <dbReference type="Proteomes" id="UP000029989"/>
    </source>
</evidence>
<comment type="caution">
    <text evidence="3">The sequence shown here is derived from an EMBL/GenBank/DDBJ whole genome shotgun (WGS) entry which is preliminary data.</text>
</comment>
<gene>
    <name evidence="3" type="ORF">N799_10630</name>
</gene>
<feature type="chain" id="PRO_5001962936" description="DUF2884 family protein" evidence="2">
    <location>
        <begin position="20"/>
        <end position="281"/>
    </location>
</feature>
<dbReference type="PROSITE" id="PS51257">
    <property type="entry name" value="PROKAR_LIPOPROTEIN"/>
    <property type="match status" value="1"/>
</dbReference>
<feature type="signal peptide" evidence="2">
    <location>
        <begin position="1"/>
        <end position="19"/>
    </location>
</feature>
<dbReference type="AlphaFoldDB" id="A0A0A0F7D0"/>